<gene>
    <name evidence="5" type="primary">EFCC1</name>
</gene>
<dbReference type="CTD" id="79825"/>
<feature type="compositionally biased region" description="Basic and acidic residues" evidence="2">
    <location>
        <begin position="73"/>
        <end position="90"/>
    </location>
</feature>
<evidence type="ECO:0000313" key="4">
    <source>
        <dbReference type="Proteomes" id="UP000000715"/>
    </source>
</evidence>
<sequence>HVGTGDTPPTKQELAATLPGLPDFLSCVHASRGSQGQTLSARRVRQRVRERNADRVGSRRGKGNSSNAPGVTRGEESGDHPEKRHRERDQVPCPSLLQAKPSKHTRPAKPAAAGHRPPRRSNQTATAKPLLLKNSGAAPWKLRGGGVGERRAAATEPSGPGREAGMEGAAADPYRRPARRTQWLLSALAHHYGLDRGVENEIVVLATGLDQYLQEVFHHLDCRGAGRLPRADFRALCAVLGLRAEGAAAGEASGDAAEGDANPGDETAGVAAAGVATDGDADVEEEARLALRAEPPELTFRQFHARLCGYFGTRAGPRLPRGALSEHIETQIRLRRPRRRRRTPRTPASDRGPDGGRDGELLARLEEENSSLRELVEDLRAALQSSDARCLALQVGLWKSQAGAQEAGRGGPEAAAQELRQARGALAVAEARAARLRQGQAEVRRRAEEAREAVLRSLGRVRELEALARQVPGLQRWVRRLEGELRRYRSEGTQLPISSQASPEPEVKRGDPPDNGTRSPDSPPEGAWQSDSGSGSGSRPLDEVDGQLFRSVEGQAASDEEEEGEEKWQKERSSLAEVKTLLEYLSSCRSGCDDQTAKKLKTYFSHIGSGDDACTLGQLETHITMLVEHLGTQSCRGKALGTLGEEAELQQKVEEIEHLRLELQMVETERVRLSLLEEKLMDVLQLLKRLRDLNISKRALGKILLNTLDACKDTPPEGRCGPLAILDALRQALAGCELLQGELSAPASTAPALANPLLISC</sequence>
<feature type="compositionally biased region" description="Basic and acidic residues" evidence="2">
    <location>
        <begin position="47"/>
        <end position="57"/>
    </location>
</feature>
<feature type="region of interest" description="Disordered" evidence="2">
    <location>
        <begin position="321"/>
        <end position="359"/>
    </location>
</feature>
<dbReference type="InterPro" id="IPR002048">
    <property type="entry name" value="EF_hand_dom"/>
</dbReference>
<feature type="compositionally biased region" description="Basic residues" evidence="2">
    <location>
        <begin position="333"/>
        <end position="344"/>
    </location>
</feature>
<feature type="region of interest" description="Disordered" evidence="2">
    <location>
        <begin position="28"/>
        <end position="174"/>
    </location>
</feature>
<proteinExistence type="predicted"/>
<dbReference type="GeneID" id="101686880"/>
<dbReference type="RefSeq" id="XP_044919180.1">
    <property type="nucleotide sequence ID" value="XM_045063245.1"/>
</dbReference>
<feature type="region of interest" description="Disordered" evidence="2">
    <location>
        <begin position="491"/>
        <end position="543"/>
    </location>
</feature>
<feature type="non-terminal residue" evidence="5">
    <location>
        <position position="1"/>
    </location>
</feature>
<name>A0A8U0R7M6_MUSPF</name>
<dbReference type="Pfam" id="PF15799">
    <property type="entry name" value="CCD48"/>
    <property type="match status" value="1"/>
</dbReference>
<reference evidence="5" key="1">
    <citation type="submission" date="2025-08" db="UniProtKB">
        <authorList>
            <consortium name="RefSeq"/>
        </authorList>
    </citation>
    <scope>IDENTIFICATION</scope>
    <source>
        <tissue evidence="5">Brain</tissue>
    </source>
</reference>
<dbReference type="InterPro" id="IPR031601">
    <property type="entry name" value="CCD48"/>
</dbReference>
<feature type="compositionally biased region" description="Polar residues" evidence="2">
    <location>
        <begin position="491"/>
        <end position="502"/>
    </location>
</feature>
<organism evidence="4 5">
    <name type="scientific">Mustela putorius furo</name>
    <name type="common">European domestic ferret</name>
    <name type="synonym">Mustela furo</name>
    <dbReference type="NCBI Taxonomy" id="9669"/>
    <lineage>
        <taxon>Eukaryota</taxon>
        <taxon>Metazoa</taxon>
        <taxon>Chordata</taxon>
        <taxon>Craniata</taxon>
        <taxon>Vertebrata</taxon>
        <taxon>Euteleostomi</taxon>
        <taxon>Mammalia</taxon>
        <taxon>Eutheria</taxon>
        <taxon>Laurasiatheria</taxon>
        <taxon>Carnivora</taxon>
        <taxon>Caniformia</taxon>
        <taxon>Musteloidea</taxon>
        <taxon>Mustelidae</taxon>
        <taxon>Mustelinae</taxon>
        <taxon>Mustela</taxon>
    </lineage>
</organism>
<dbReference type="AlphaFoldDB" id="A0A8U0R7M6"/>
<evidence type="ECO:0000256" key="2">
    <source>
        <dbReference type="SAM" id="MobiDB-lite"/>
    </source>
</evidence>
<dbReference type="PROSITE" id="PS50222">
    <property type="entry name" value="EF_HAND_2"/>
    <property type="match status" value="1"/>
</dbReference>
<feature type="coiled-coil region" evidence="1">
    <location>
        <begin position="649"/>
        <end position="693"/>
    </location>
</feature>
<protein>
    <submittedName>
        <fullName evidence="5">EF-hand and coiled-coil domain-containing protein 1</fullName>
    </submittedName>
</protein>
<accession>A0A8U0R7M6</accession>
<feature type="domain" description="EF-hand" evidence="3">
    <location>
        <begin position="208"/>
        <end position="243"/>
    </location>
</feature>
<evidence type="ECO:0000313" key="5">
    <source>
        <dbReference type="RefSeq" id="XP_044919180.1"/>
    </source>
</evidence>
<dbReference type="GO" id="GO:0005509">
    <property type="term" value="F:calcium ion binding"/>
    <property type="evidence" value="ECO:0007669"/>
    <property type="project" value="InterPro"/>
</dbReference>
<dbReference type="OrthoDB" id="10054715at2759"/>
<evidence type="ECO:0000259" key="3">
    <source>
        <dbReference type="PROSITE" id="PS50222"/>
    </source>
</evidence>
<evidence type="ECO:0000256" key="1">
    <source>
        <dbReference type="SAM" id="Coils"/>
    </source>
</evidence>
<dbReference type="Proteomes" id="UP000000715">
    <property type="component" value="Unplaced"/>
</dbReference>
<keyword evidence="4" id="KW-1185">Reference proteome</keyword>
<keyword evidence="1" id="KW-0175">Coiled coil</keyword>